<dbReference type="PANTHER" id="PTHR31204:SF1">
    <property type="entry name" value="SIGMA INTRACELLULAR RECEPTOR 2"/>
    <property type="match status" value="1"/>
</dbReference>
<dbReference type="PROSITE" id="PS51751">
    <property type="entry name" value="EXPERA"/>
    <property type="match status" value="1"/>
</dbReference>
<feature type="domain" description="EXPERA" evidence="7">
    <location>
        <begin position="44"/>
        <end position="216"/>
    </location>
</feature>
<dbReference type="PANTHER" id="PTHR31204">
    <property type="entry name" value="SIGMA INTRACELLULAR RECEPTOR 2"/>
    <property type="match status" value="1"/>
</dbReference>
<reference evidence="8 9" key="1">
    <citation type="journal article" date="2019" name="Nat. Ecol. Evol.">
        <title>Megaphylogeny resolves global patterns of mushroom evolution.</title>
        <authorList>
            <person name="Varga T."/>
            <person name="Krizsan K."/>
            <person name="Foldi C."/>
            <person name="Dima B."/>
            <person name="Sanchez-Garcia M."/>
            <person name="Sanchez-Ramirez S."/>
            <person name="Szollosi G.J."/>
            <person name="Szarkandi J.G."/>
            <person name="Papp V."/>
            <person name="Albert L."/>
            <person name="Andreopoulos W."/>
            <person name="Angelini C."/>
            <person name="Antonin V."/>
            <person name="Barry K.W."/>
            <person name="Bougher N.L."/>
            <person name="Buchanan P."/>
            <person name="Buyck B."/>
            <person name="Bense V."/>
            <person name="Catcheside P."/>
            <person name="Chovatia M."/>
            <person name="Cooper J."/>
            <person name="Damon W."/>
            <person name="Desjardin D."/>
            <person name="Finy P."/>
            <person name="Geml J."/>
            <person name="Haridas S."/>
            <person name="Hughes K."/>
            <person name="Justo A."/>
            <person name="Karasinski D."/>
            <person name="Kautmanova I."/>
            <person name="Kiss B."/>
            <person name="Kocsube S."/>
            <person name="Kotiranta H."/>
            <person name="LaButti K.M."/>
            <person name="Lechner B.E."/>
            <person name="Liimatainen K."/>
            <person name="Lipzen A."/>
            <person name="Lukacs Z."/>
            <person name="Mihaltcheva S."/>
            <person name="Morgado L.N."/>
            <person name="Niskanen T."/>
            <person name="Noordeloos M.E."/>
            <person name="Ohm R.A."/>
            <person name="Ortiz-Santana B."/>
            <person name="Ovrebo C."/>
            <person name="Racz N."/>
            <person name="Riley R."/>
            <person name="Savchenko A."/>
            <person name="Shiryaev A."/>
            <person name="Soop K."/>
            <person name="Spirin V."/>
            <person name="Szebenyi C."/>
            <person name="Tomsovsky M."/>
            <person name="Tulloss R.E."/>
            <person name="Uehling J."/>
            <person name="Grigoriev I.V."/>
            <person name="Vagvolgyi C."/>
            <person name="Papp T."/>
            <person name="Martin F.M."/>
            <person name="Miettinen O."/>
            <person name="Hibbett D.S."/>
            <person name="Nagy L.G."/>
        </authorList>
    </citation>
    <scope>NUCLEOTIDE SEQUENCE [LARGE SCALE GENOMIC DNA]</scope>
    <source>
        <strain evidence="8 9">FP101781</strain>
    </source>
</reference>
<dbReference type="InterPro" id="IPR051987">
    <property type="entry name" value="Sigma-2_receptor-like"/>
</dbReference>
<keyword evidence="2 5" id="KW-0812">Transmembrane</keyword>
<feature type="transmembrane region" description="Helical" evidence="6">
    <location>
        <begin position="109"/>
        <end position="129"/>
    </location>
</feature>
<dbReference type="EMBL" id="QPFP01000013">
    <property type="protein sequence ID" value="TEB33209.1"/>
    <property type="molecule type" value="Genomic_DNA"/>
</dbReference>
<dbReference type="Proteomes" id="UP000298030">
    <property type="component" value="Unassembled WGS sequence"/>
</dbReference>
<accession>A0A4Y7TI93</accession>
<organism evidence="8 9">
    <name type="scientific">Coprinellus micaceus</name>
    <name type="common">Glistening ink-cap mushroom</name>
    <name type="synonym">Coprinus micaceus</name>
    <dbReference type="NCBI Taxonomy" id="71717"/>
    <lineage>
        <taxon>Eukaryota</taxon>
        <taxon>Fungi</taxon>
        <taxon>Dikarya</taxon>
        <taxon>Basidiomycota</taxon>
        <taxon>Agaricomycotina</taxon>
        <taxon>Agaricomycetes</taxon>
        <taxon>Agaricomycetidae</taxon>
        <taxon>Agaricales</taxon>
        <taxon>Agaricineae</taxon>
        <taxon>Psathyrellaceae</taxon>
        <taxon>Coprinellus</taxon>
    </lineage>
</organism>
<keyword evidence="9" id="KW-1185">Reference proteome</keyword>
<evidence type="ECO:0000313" key="8">
    <source>
        <dbReference type="EMBL" id="TEB33209.1"/>
    </source>
</evidence>
<evidence type="ECO:0000259" key="7">
    <source>
        <dbReference type="PROSITE" id="PS51751"/>
    </source>
</evidence>
<feature type="transmembrane region" description="Helical" evidence="6">
    <location>
        <begin position="150"/>
        <end position="173"/>
    </location>
</feature>
<sequence length="243" mass="27299">MQRPNAFPPQGQIPANAHQTQNPFASLDGQSYDKPHAALKDRPLDMFYVCFFLMHIPATLLLDLQAVYPPSLLPKWMHALGHMYMEFTADPVVGSVNGYFGEHVKQNFAWLRMFMFSELLIQLPIFFYASYSFYSISSSTTPSTSPIPTLYPLLIAYGALTATTTLPCIGVLLSTPSTSVPLDFSSSVAGPAVTEWQRWLLLGSYIPFFLIPLGIAVDMIFRTRFLTRKGVWVVQKGMLSKWE</sequence>
<evidence type="ECO:0000313" key="9">
    <source>
        <dbReference type="Proteomes" id="UP000298030"/>
    </source>
</evidence>
<gene>
    <name evidence="8" type="ORF">FA13DRAFT_1627141</name>
</gene>
<dbReference type="InterPro" id="IPR033118">
    <property type="entry name" value="EXPERA"/>
</dbReference>
<dbReference type="OrthoDB" id="433124at2759"/>
<name>A0A4Y7TI93_COPMI</name>
<evidence type="ECO:0000256" key="2">
    <source>
        <dbReference type="ARBA" id="ARBA00022692"/>
    </source>
</evidence>
<comment type="subcellular location">
    <subcellularLocation>
        <location evidence="1">Membrane</location>
        <topology evidence="1">Multi-pass membrane protein</topology>
    </subcellularLocation>
</comment>
<dbReference type="GO" id="GO:0016020">
    <property type="term" value="C:membrane"/>
    <property type="evidence" value="ECO:0007669"/>
    <property type="project" value="UniProtKB-SubCell"/>
</dbReference>
<proteinExistence type="predicted"/>
<evidence type="ECO:0000256" key="4">
    <source>
        <dbReference type="ARBA" id="ARBA00023136"/>
    </source>
</evidence>
<dbReference type="STRING" id="71717.A0A4Y7TI93"/>
<evidence type="ECO:0000256" key="1">
    <source>
        <dbReference type="ARBA" id="ARBA00004141"/>
    </source>
</evidence>
<keyword evidence="4 5" id="KW-0472">Membrane</keyword>
<feature type="transmembrane region" description="Helical" evidence="6">
    <location>
        <begin position="46"/>
        <end position="68"/>
    </location>
</feature>
<dbReference type="Pfam" id="PF05241">
    <property type="entry name" value="EBP"/>
    <property type="match status" value="1"/>
</dbReference>
<comment type="caution">
    <text evidence="8">The sequence shown here is derived from an EMBL/GenBank/DDBJ whole genome shotgun (WGS) entry which is preliminary data.</text>
</comment>
<evidence type="ECO:0000256" key="3">
    <source>
        <dbReference type="ARBA" id="ARBA00022989"/>
    </source>
</evidence>
<evidence type="ECO:0000256" key="6">
    <source>
        <dbReference type="SAM" id="Phobius"/>
    </source>
</evidence>
<feature type="transmembrane region" description="Helical" evidence="6">
    <location>
        <begin position="199"/>
        <end position="221"/>
    </location>
</feature>
<dbReference type="AlphaFoldDB" id="A0A4Y7TI93"/>
<protein>
    <recommendedName>
        <fullName evidence="7">EXPERA domain-containing protein</fullName>
    </recommendedName>
</protein>
<dbReference type="GO" id="GO:0005783">
    <property type="term" value="C:endoplasmic reticulum"/>
    <property type="evidence" value="ECO:0007669"/>
    <property type="project" value="TreeGrafter"/>
</dbReference>
<evidence type="ECO:0000256" key="5">
    <source>
        <dbReference type="PROSITE-ProRule" id="PRU01087"/>
    </source>
</evidence>
<keyword evidence="3 5" id="KW-1133">Transmembrane helix</keyword>